<evidence type="ECO:0000256" key="5">
    <source>
        <dbReference type="ARBA" id="ARBA00023136"/>
    </source>
</evidence>
<organism evidence="8 9">
    <name type="scientific">Cellvibrio fontiphilus</name>
    <dbReference type="NCBI Taxonomy" id="1815559"/>
    <lineage>
        <taxon>Bacteria</taxon>
        <taxon>Pseudomonadati</taxon>
        <taxon>Pseudomonadota</taxon>
        <taxon>Gammaproteobacteria</taxon>
        <taxon>Cellvibrionales</taxon>
        <taxon>Cellvibrionaceae</taxon>
        <taxon>Cellvibrio</taxon>
    </lineage>
</organism>
<evidence type="ECO:0000313" key="8">
    <source>
        <dbReference type="EMBL" id="MFC3116401.1"/>
    </source>
</evidence>
<evidence type="ECO:0000256" key="1">
    <source>
        <dbReference type="ARBA" id="ARBA00004651"/>
    </source>
</evidence>
<feature type="transmembrane region" description="Helical" evidence="6">
    <location>
        <begin position="121"/>
        <end position="142"/>
    </location>
</feature>
<dbReference type="PANTHER" id="PTHR36115:SF4">
    <property type="entry name" value="MEMBRANE PROTEIN"/>
    <property type="match status" value="1"/>
</dbReference>
<keyword evidence="5 6" id="KW-0472">Membrane</keyword>
<sequence length="177" mass="19763">MSDQPQTPPFPPPQPVDNTASLGKRLQATIIDVVIMMFCIFPFAQSQGLMEIAEQQGAIPPELALKIVLFQLMMFFVLHGFLLHQFGQTIGKRIIGIAIVTMDNQKPAFIPLIVQRYASQWLMGMVPVIGILLRLADVLAIFRDDRRCIHDHLAKTKVIDLRIPVPTGQAQPNSIIV</sequence>
<keyword evidence="4 6" id="KW-1133">Transmembrane helix</keyword>
<dbReference type="PANTHER" id="PTHR36115">
    <property type="entry name" value="PROLINE-RICH ANTIGEN HOMOLOG-RELATED"/>
    <property type="match status" value="1"/>
</dbReference>
<evidence type="ECO:0000313" key="9">
    <source>
        <dbReference type="Proteomes" id="UP001595555"/>
    </source>
</evidence>
<accession>A0ABV7FFL1</accession>
<feature type="transmembrane region" description="Helical" evidence="6">
    <location>
        <begin position="63"/>
        <end position="83"/>
    </location>
</feature>
<dbReference type="RefSeq" id="WP_378119609.1">
    <property type="nucleotide sequence ID" value="NZ_JBHRTF010000004.1"/>
</dbReference>
<dbReference type="InterPro" id="IPR010432">
    <property type="entry name" value="RDD"/>
</dbReference>
<reference evidence="9" key="1">
    <citation type="journal article" date="2019" name="Int. J. Syst. Evol. Microbiol.">
        <title>The Global Catalogue of Microorganisms (GCM) 10K type strain sequencing project: providing services to taxonomists for standard genome sequencing and annotation.</title>
        <authorList>
            <consortium name="The Broad Institute Genomics Platform"/>
            <consortium name="The Broad Institute Genome Sequencing Center for Infectious Disease"/>
            <person name="Wu L."/>
            <person name="Ma J."/>
        </authorList>
    </citation>
    <scope>NUCLEOTIDE SEQUENCE [LARGE SCALE GENOMIC DNA]</scope>
    <source>
        <strain evidence="9">KCTC 52237</strain>
    </source>
</reference>
<dbReference type="EMBL" id="JBHRTF010000004">
    <property type="protein sequence ID" value="MFC3116401.1"/>
    <property type="molecule type" value="Genomic_DNA"/>
</dbReference>
<dbReference type="InterPro" id="IPR051791">
    <property type="entry name" value="Pra-immunoreactive"/>
</dbReference>
<evidence type="ECO:0000256" key="3">
    <source>
        <dbReference type="ARBA" id="ARBA00022692"/>
    </source>
</evidence>
<keyword evidence="3 6" id="KW-0812">Transmembrane</keyword>
<comment type="caution">
    <text evidence="8">The sequence shown here is derived from an EMBL/GenBank/DDBJ whole genome shotgun (WGS) entry which is preliminary data.</text>
</comment>
<dbReference type="Proteomes" id="UP001595555">
    <property type="component" value="Unassembled WGS sequence"/>
</dbReference>
<gene>
    <name evidence="8" type="ORF">ACFODX_12585</name>
</gene>
<feature type="transmembrane region" description="Helical" evidence="6">
    <location>
        <begin position="26"/>
        <end position="43"/>
    </location>
</feature>
<protein>
    <submittedName>
        <fullName evidence="8">RDD family protein</fullName>
    </submittedName>
</protein>
<evidence type="ECO:0000259" key="7">
    <source>
        <dbReference type="Pfam" id="PF06271"/>
    </source>
</evidence>
<keyword evidence="9" id="KW-1185">Reference proteome</keyword>
<dbReference type="Pfam" id="PF06271">
    <property type="entry name" value="RDD"/>
    <property type="match status" value="1"/>
</dbReference>
<evidence type="ECO:0000256" key="6">
    <source>
        <dbReference type="SAM" id="Phobius"/>
    </source>
</evidence>
<keyword evidence="2" id="KW-1003">Cell membrane</keyword>
<feature type="domain" description="RDD" evidence="7">
    <location>
        <begin position="19"/>
        <end position="155"/>
    </location>
</feature>
<proteinExistence type="predicted"/>
<comment type="subcellular location">
    <subcellularLocation>
        <location evidence="1">Cell membrane</location>
        <topology evidence="1">Multi-pass membrane protein</topology>
    </subcellularLocation>
</comment>
<evidence type="ECO:0000256" key="2">
    <source>
        <dbReference type="ARBA" id="ARBA00022475"/>
    </source>
</evidence>
<evidence type="ECO:0000256" key="4">
    <source>
        <dbReference type="ARBA" id="ARBA00022989"/>
    </source>
</evidence>
<name>A0ABV7FFL1_9GAMM</name>